<keyword evidence="3" id="KW-1185">Reference proteome</keyword>
<feature type="region of interest" description="Disordered" evidence="1">
    <location>
        <begin position="17"/>
        <end position="57"/>
    </location>
</feature>
<sequence>MRSSLLDWLRKPSFWWPGRRRPADCHTASASSAGPPHTPDDGDYSPSPADYPVFPPPPPRSILENQTQYWESITARKFGAPEGVFEDSSLFALYRLYEFLVLDRVIDYRNCLEAFWRQRNWAVQDIPDPKDGDAERYAFLAGCTFLLLRSFNERVALGLRRDNPSLITPEEAEAARNVPDHLRPWEKVPEWAAAVTPLEDTLVIPTLNGSLLTSKSDSKADPDFLEKNILLWKPHISFT</sequence>
<reference evidence="2 3" key="1">
    <citation type="journal article" date="2016" name="Genome Biol. Evol.">
        <title>Divergent and convergent evolution of fungal pathogenicity.</title>
        <authorList>
            <person name="Shang Y."/>
            <person name="Xiao G."/>
            <person name="Zheng P."/>
            <person name="Cen K."/>
            <person name="Zhan S."/>
            <person name="Wang C."/>
        </authorList>
    </citation>
    <scope>NUCLEOTIDE SEQUENCE [LARGE SCALE GENOMIC DNA]</scope>
    <source>
        <strain evidence="2 3">RCEF 1005</strain>
    </source>
</reference>
<dbReference type="GO" id="GO:0003677">
    <property type="term" value="F:DNA binding"/>
    <property type="evidence" value="ECO:0007669"/>
    <property type="project" value="UniProtKB-KW"/>
</dbReference>
<proteinExistence type="predicted"/>
<name>A0A168AWR2_CORDF</name>
<organism evidence="2 3">
    <name type="scientific">Akanthomyces lecanii RCEF 1005</name>
    <dbReference type="NCBI Taxonomy" id="1081108"/>
    <lineage>
        <taxon>Eukaryota</taxon>
        <taxon>Fungi</taxon>
        <taxon>Dikarya</taxon>
        <taxon>Ascomycota</taxon>
        <taxon>Pezizomycotina</taxon>
        <taxon>Sordariomycetes</taxon>
        <taxon>Hypocreomycetidae</taxon>
        <taxon>Hypocreales</taxon>
        <taxon>Cordycipitaceae</taxon>
        <taxon>Akanthomyces</taxon>
        <taxon>Cordyceps confragosa</taxon>
    </lineage>
</organism>
<evidence type="ECO:0000256" key="1">
    <source>
        <dbReference type="SAM" id="MobiDB-lite"/>
    </source>
</evidence>
<gene>
    <name evidence="2" type="ORF">LEL_10167</name>
</gene>
<dbReference type="EMBL" id="AZHF01000011">
    <property type="protein sequence ID" value="OAA69291.1"/>
    <property type="molecule type" value="Genomic_DNA"/>
</dbReference>
<dbReference type="OrthoDB" id="5422293at2759"/>
<evidence type="ECO:0000313" key="3">
    <source>
        <dbReference type="Proteomes" id="UP000076881"/>
    </source>
</evidence>
<keyword evidence="2" id="KW-0238">DNA-binding</keyword>
<evidence type="ECO:0000313" key="2">
    <source>
        <dbReference type="EMBL" id="OAA69291.1"/>
    </source>
</evidence>
<dbReference type="AlphaFoldDB" id="A0A168AWR2"/>
<comment type="caution">
    <text evidence="2">The sequence shown here is derived from an EMBL/GenBank/DDBJ whole genome shotgun (WGS) entry which is preliminary data.</text>
</comment>
<accession>A0A168AWR2</accession>
<protein>
    <submittedName>
        <fullName evidence="2">DNA-binding protein</fullName>
    </submittedName>
</protein>
<dbReference type="Proteomes" id="UP000076881">
    <property type="component" value="Unassembled WGS sequence"/>
</dbReference>